<keyword evidence="6 12" id="KW-0408">Iron</keyword>
<evidence type="ECO:0000256" key="8">
    <source>
        <dbReference type="ARBA" id="ARBA00023134"/>
    </source>
</evidence>
<dbReference type="InterPro" id="IPR007197">
    <property type="entry name" value="rSAM"/>
</dbReference>
<dbReference type="InterPro" id="IPR013785">
    <property type="entry name" value="Aldolase_TIM"/>
</dbReference>
<feature type="binding site" evidence="12">
    <location>
        <position position="29"/>
    </location>
    <ligand>
        <name>[4Fe-4S] cluster</name>
        <dbReference type="ChEBI" id="CHEBI:49883"/>
        <label>1</label>
        <note>4Fe-4S-S-AdoMet</note>
    </ligand>
</feature>
<keyword evidence="10 12" id="KW-0456">Lyase</keyword>
<gene>
    <name evidence="12" type="primary">moaA</name>
    <name evidence="14" type="ORF">J2S08_003347</name>
</gene>
<dbReference type="HAMAP" id="MF_01225_B">
    <property type="entry name" value="MoaA_B"/>
    <property type="match status" value="1"/>
</dbReference>
<feature type="binding site" evidence="12">
    <location>
        <position position="276"/>
    </location>
    <ligand>
        <name>[4Fe-4S] cluster</name>
        <dbReference type="ChEBI" id="CHEBI:49883"/>
        <label>2</label>
        <note>4Fe-4S-substrate</note>
    </ligand>
</feature>
<comment type="pathway">
    <text evidence="12">Cofactor biosynthesis; molybdopterin biosynthesis.</text>
</comment>
<evidence type="ECO:0000256" key="5">
    <source>
        <dbReference type="ARBA" id="ARBA00022741"/>
    </source>
</evidence>
<dbReference type="InterPro" id="IPR000385">
    <property type="entry name" value="MoaA_NifB_PqqE_Fe-S-bd_CS"/>
</dbReference>
<keyword evidence="8 12" id="KW-0342">GTP-binding</keyword>
<dbReference type="InterPro" id="IPR010505">
    <property type="entry name" value="MoaA_twitch"/>
</dbReference>
<name>A0ABT9WX70_9BACI</name>
<feature type="binding site" evidence="12">
    <location>
        <position position="124"/>
    </location>
    <ligand>
        <name>S-adenosyl-L-methionine</name>
        <dbReference type="ChEBI" id="CHEBI:59789"/>
    </ligand>
</feature>
<dbReference type="Pfam" id="PF04055">
    <property type="entry name" value="Radical_SAM"/>
    <property type="match status" value="1"/>
</dbReference>
<evidence type="ECO:0000256" key="6">
    <source>
        <dbReference type="ARBA" id="ARBA00023004"/>
    </source>
</evidence>
<dbReference type="SFLD" id="SFLDS00029">
    <property type="entry name" value="Radical_SAM"/>
    <property type="match status" value="1"/>
</dbReference>
<dbReference type="CDD" id="cd01335">
    <property type="entry name" value="Radical_SAM"/>
    <property type="match status" value="1"/>
</dbReference>
<dbReference type="PANTHER" id="PTHR22960:SF0">
    <property type="entry name" value="MOLYBDENUM COFACTOR BIOSYNTHESIS PROTEIN 1"/>
    <property type="match status" value="1"/>
</dbReference>
<dbReference type="InterPro" id="IPR013483">
    <property type="entry name" value="MoaA"/>
</dbReference>
<dbReference type="Gene3D" id="3.20.20.70">
    <property type="entry name" value="Aldolase class I"/>
    <property type="match status" value="1"/>
</dbReference>
<evidence type="ECO:0000313" key="14">
    <source>
        <dbReference type="EMBL" id="MDQ0177467.1"/>
    </source>
</evidence>
<feature type="binding site" evidence="12">
    <location>
        <position position="22"/>
    </location>
    <ligand>
        <name>[4Fe-4S] cluster</name>
        <dbReference type="ChEBI" id="CHEBI:49883"/>
        <label>1</label>
        <note>4Fe-4S-S-AdoMet</note>
    </ligand>
</feature>
<evidence type="ECO:0000256" key="2">
    <source>
        <dbReference type="ARBA" id="ARBA00022485"/>
    </source>
</evidence>
<feature type="binding site" evidence="12">
    <location>
        <position position="195"/>
    </location>
    <ligand>
        <name>S-adenosyl-L-methionine</name>
        <dbReference type="ChEBI" id="CHEBI:59789"/>
    </ligand>
</feature>
<dbReference type="InterPro" id="IPR058240">
    <property type="entry name" value="rSAM_sf"/>
</dbReference>
<feature type="binding site" evidence="12">
    <location>
        <begin position="264"/>
        <end position="266"/>
    </location>
    <ligand>
        <name>GTP</name>
        <dbReference type="ChEBI" id="CHEBI:37565"/>
    </ligand>
</feature>
<comment type="cofactor">
    <cofactor evidence="12">
        <name>[4Fe-4S] cluster</name>
        <dbReference type="ChEBI" id="CHEBI:49883"/>
    </cofactor>
    <text evidence="12">Binds 2 [4Fe-4S] clusters. Binds 1 [4Fe-4S] cluster coordinated with 3 cysteines and an exchangeable S-adenosyl-L-methionine and 1 [4Fe-4S] cluster coordinated with 3 cysteines and the GTP-derived substrate.</text>
</comment>
<comment type="similarity">
    <text evidence="12">Belongs to the radical SAM superfamily. MoaA family.</text>
</comment>
<evidence type="ECO:0000256" key="3">
    <source>
        <dbReference type="ARBA" id="ARBA00022691"/>
    </source>
</evidence>
<accession>A0ABT9WX70</accession>
<evidence type="ECO:0000256" key="9">
    <source>
        <dbReference type="ARBA" id="ARBA00023150"/>
    </source>
</evidence>
<keyword evidence="2 12" id="KW-0004">4Fe-4S</keyword>
<feature type="binding site" evidence="12">
    <location>
        <position position="259"/>
    </location>
    <ligand>
        <name>[4Fe-4S] cluster</name>
        <dbReference type="ChEBI" id="CHEBI:49883"/>
        <label>2</label>
        <note>4Fe-4S-substrate</note>
    </ligand>
</feature>
<keyword evidence="7 12" id="KW-0411">Iron-sulfur</keyword>
<dbReference type="SUPFAM" id="SSF102114">
    <property type="entry name" value="Radical SAM enzymes"/>
    <property type="match status" value="1"/>
</dbReference>
<dbReference type="Proteomes" id="UP001223586">
    <property type="component" value="Unassembled WGS sequence"/>
</dbReference>
<dbReference type="SFLD" id="SFLDG01386">
    <property type="entry name" value="main_SPASM_domain-containing"/>
    <property type="match status" value="1"/>
</dbReference>
<dbReference type="CDD" id="cd21117">
    <property type="entry name" value="Twitch_MoaA"/>
    <property type="match status" value="1"/>
</dbReference>
<comment type="catalytic activity">
    <reaction evidence="11 12">
        <text>GTP + AH2 + S-adenosyl-L-methionine = (8S)-3',8-cyclo-7,8-dihydroguanosine 5'-triphosphate + 5'-deoxyadenosine + L-methionine + A + H(+)</text>
        <dbReference type="Rhea" id="RHEA:49576"/>
        <dbReference type="ChEBI" id="CHEBI:13193"/>
        <dbReference type="ChEBI" id="CHEBI:15378"/>
        <dbReference type="ChEBI" id="CHEBI:17319"/>
        <dbReference type="ChEBI" id="CHEBI:17499"/>
        <dbReference type="ChEBI" id="CHEBI:37565"/>
        <dbReference type="ChEBI" id="CHEBI:57844"/>
        <dbReference type="ChEBI" id="CHEBI:59789"/>
        <dbReference type="ChEBI" id="CHEBI:131766"/>
        <dbReference type="EC" id="4.1.99.22"/>
    </reaction>
</comment>
<feature type="binding site" evidence="12">
    <location>
        <position position="100"/>
    </location>
    <ligand>
        <name>GTP</name>
        <dbReference type="ChEBI" id="CHEBI:37565"/>
    </ligand>
</feature>
<dbReference type="SFLD" id="SFLDG01067">
    <property type="entry name" value="SPASM/twitch_domain_containing"/>
    <property type="match status" value="1"/>
</dbReference>
<dbReference type="Pfam" id="PF06463">
    <property type="entry name" value="Mob_synth_C"/>
    <property type="match status" value="1"/>
</dbReference>
<feature type="binding site" evidence="12">
    <location>
        <position position="262"/>
    </location>
    <ligand>
        <name>[4Fe-4S] cluster</name>
        <dbReference type="ChEBI" id="CHEBI:49883"/>
        <label>2</label>
        <note>4Fe-4S-substrate</note>
    </ligand>
</feature>
<keyword evidence="15" id="KW-1185">Reference proteome</keyword>
<protein>
    <recommendedName>
        <fullName evidence="1 12">GTP 3',8-cyclase</fullName>
        <ecNumber evidence="1 12">4.1.99.22</ecNumber>
    </recommendedName>
    <alternativeName>
        <fullName evidence="12">Molybdenum cofactor biosynthesis protein A</fullName>
    </alternativeName>
</protein>
<comment type="caution">
    <text evidence="14">The sequence shown here is derived from an EMBL/GenBank/DDBJ whole genome shotgun (WGS) entry which is preliminary data.</text>
</comment>
<evidence type="ECO:0000256" key="12">
    <source>
        <dbReference type="HAMAP-Rule" id="MF_01225"/>
    </source>
</evidence>
<keyword evidence="4 12" id="KW-0479">Metal-binding</keyword>
<feature type="binding site" evidence="12">
    <location>
        <position position="69"/>
    </location>
    <ligand>
        <name>GTP</name>
        <dbReference type="ChEBI" id="CHEBI:37565"/>
    </ligand>
</feature>
<evidence type="ECO:0000256" key="11">
    <source>
        <dbReference type="ARBA" id="ARBA00048697"/>
    </source>
</evidence>
<feature type="domain" description="Radical SAM core" evidence="13">
    <location>
        <begin position="6"/>
        <end position="225"/>
    </location>
</feature>
<dbReference type="InterPro" id="IPR040064">
    <property type="entry name" value="MoaA-like"/>
</dbReference>
<dbReference type="SMART" id="SM00729">
    <property type="entry name" value="Elp3"/>
    <property type="match status" value="1"/>
</dbReference>
<evidence type="ECO:0000256" key="4">
    <source>
        <dbReference type="ARBA" id="ARBA00022723"/>
    </source>
</evidence>
<organism evidence="14 15">
    <name type="scientific">Bacillus chungangensis</name>
    <dbReference type="NCBI Taxonomy" id="587633"/>
    <lineage>
        <taxon>Bacteria</taxon>
        <taxon>Bacillati</taxon>
        <taxon>Bacillota</taxon>
        <taxon>Bacilli</taxon>
        <taxon>Bacillales</taxon>
        <taxon>Bacillaceae</taxon>
        <taxon>Bacillus</taxon>
    </lineage>
</organism>
<keyword evidence="9 12" id="KW-0501">Molybdenum cofactor biosynthesis</keyword>
<reference evidence="14 15" key="1">
    <citation type="submission" date="2023-07" db="EMBL/GenBank/DDBJ databases">
        <title>Genomic Encyclopedia of Type Strains, Phase IV (KMG-IV): sequencing the most valuable type-strain genomes for metagenomic binning, comparative biology and taxonomic classification.</title>
        <authorList>
            <person name="Goeker M."/>
        </authorList>
    </citation>
    <scope>NUCLEOTIDE SEQUENCE [LARGE SCALE GENOMIC DNA]</scope>
    <source>
        <strain evidence="14 15">DSM 23837</strain>
    </source>
</reference>
<comment type="subunit">
    <text evidence="12">Monomer and homodimer.</text>
</comment>
<evidence type="ECO:0000256" key="10">
    <source>
        <dbReference type="ARBA" id="ARBA00023239"/>
    </source>
</evidence>
<sequence>MKVFDRFNRPLQDLRISLTDRCNFRCQYCMPAEIFGPGYAFLPREQILSFEEIETLGQIFADLGVKKLRLTGGEPLLRKDVAVLIQRLLHIQGIEDIGLTTNGILLTKQAKSLYEAGLRRLNISLDALNDDVFHSLNGRHIGAKYVLQGIDAALEAGFNVKVNMVVQKGINDQEIIPMASYFRSKKVTLRFIEFMDVGNSNEWKWEKVMTKQEIWEQLSSHFNLEPVEQAYFGEVAKRYRYKGEQTEIGFITSVSESFCSSCTRARISADGKLYTCLFANEGFDLKALLRGGSSREEVREKIIDIWNQRHDRYSDKRTEETGNNKKKIEMSYIGG</sequence>
<feature type="binding site" evidence="12">
    <location>
        <position position="161"/>
    </location>
    <ligand>
        <name>GTP</name>
        <dbReference type="ChEBI" id="CHEBI:37565"/>
    </ligand>
</feature>
<feature type="binding site" evidence="12">
    <location>
        <position position="15"/>
    </location>
    <ligand>
        <name>GTP</name>
        <dbReference type="ChEBI" id="CHEBI:37565"/>
    </ligand>
</feature>
<feature type="binding site" evidence="12">
    <location>
        <position position="26"/>
    </location>
    <ligand>
        <name>[4Fe-4S] cluster</name>
        <dbReference type="ChEBI" id="CHEBI:49883"/>
        <label>1</label>
        <note>4Fe-4S-S-AdoMet</note>
    </ligand>
</feature>
<evidence type="ECO:0000256" key="1">
    <source>
        <dbReference type="ARBA" id="ARBA00012167"/>
    </source>
</evidence>
<evidence type="ECO:0000256" key="7">
    <source>
        <dbReference type="ARBA" id="ARBA00023014"/>
    </source>
</evidence>
<comment type="function">
    <text evidence="12">Catalyzes the cyclization of GTP to (8S)-3',8-cyclo-7,8-dihydroguanosine 5'-triphosphate.</text>
</comment>
<dbReference type="InterPro" id="IPR050105">
    <property type="entry name" value="MoCo_biosynth_MoaA/MoaC"/>
</dbReference>
<evidence type="ECO:0000313" key="15">
    <source>
        <dbReference type="Proteomes" id="UP001223586"/>
    </source>
</evidence>
<dbReference type="InterPro" id="IPR006638">
    <property type="entry name" value="Elp3/MiaA/NifB-like_rSAM"/>
</dbReference>
<dbReference type="EC" id="4.1.99.22" evidence="1 12"/>
<keyword evidence="3 12" id="KW-0949">S-adenosyl-L-methionine</keyword>
<dbReference type="PROSITE" id="PS51918">
    <property type="entry name" value="RADICAL_SAM"/>
    <property type="match status" value="1"/>
</dbReference>
<evidence type="ECO:0000259" key="13">
    <source>
        <dbReference type="PROSITE" id="PS51918"/>
    </source>
</evidence>
<keyword evidence="5 12" id="KW-0547">Nucleotide-binding</keyword>
<feature type="binding site" evidence="12">
    <location>
        <position position="28"/>
    </location>
    <ligand>
        <name>S-adenosyl-L-methionine</name>
        <dbReference type="ChEBI" id="CHEBI:59789"/>
    </ligand>
</feature>
<feature type="binding site" evidence="12">
    <location>
        <position position="73"/>
    </location>
    <ligand>
        <name>S-adenosyl-L-methionine</name>
        <dbReference type="ChEBI" id="CHEBI:59789"/>
    </ligand>
</feature>
<dbReference type="PROSITE" id="PS01305">
    <property type="entry name" value="MOAA_NIFB_PQQE"/>
    <property type="match status" value="1"/>
</dbReference>
<dbReference type="EMBL" id="JAUSTT010000022">
    <property type="protein sequence ID" value="MDQ0177467.1"/>
    <property type="molecule type" value="Genomic_DNA"/>
</dbReference>
<dbReference type="SFLD" id="SFLDG01383">
    <property type="entry name" value="cyclic_pyranopterin_phosphate"/>
    <property type="match status" value="1"/>
</dbReference>
<proteinExistence type="inferred from homology"/>
<dbReference type="NCBIfam" id="TIGR02666">
    <property type="entry name" value="moaA"/>
    <property type="match status" value="1"/>
</dbReference>
<dbReference type="PANTHER" id="PTHR22960">
    <property type="entry name" value="MOLYBDOPTERIN COFACTOR SYNTHESIS PROTEIN A"/>
    <property type="match status" value="1"/>
</dbReference>